<evidence type="ECO:0000256" key="6">
    <source>
        <dbReference type="ARBA" id="ARBA00022741"/>
    </source>
</evidence>
<evidence type="ECO:0000256" key="3">
    <source>
        <dbReference type="ARBA" id="ARBA00013025"/>
    </source>
</evidence>
<dbReference type="SUPFAM" id="SSF53623">
    <property type="entry name" value="MurD-like peptide ligases, catalytic domain"/>
    <property type="match status" value="1"/>
</dbReference>
<dbReference type="GO" id="GO:0008841">
    <property type="term" value="F:dihydrofolate synthase activity"/>
    <property type="evidence" value="ECO:0007669"/>
    <property type="project" value="TreeGrafter"/>
</dbReference>
<feature type="domain" description="Mur ligase C-terminal" evidence="11">
    <location>
        <begin position="329"/>
        <end position="444"/>
    </location>
</feature>
<reference evidence="13 14" key="1">
    <citation type="journal article" date="2013" name="ISME J.">
        <title>A metabolic model for members of the genus Tetrasphaera involved in enhanced biological phosphorus removal.</title>
        <authorList>
            <person name="Kristiansen R."/>
            <person name="Nguyen H.T.T."/>
            <person name="Saunders A.M."/>
            <person name="Nielsen J.L."/>
            <person name="Wimmer R."/>
            <person name="Le V.Q."/>
            <person name="McIlroy S.J."/>
            <person name="Petrovski S."/>
            <person name="Seviour R.J."/>
            <person name="Calteau A."/>
            <person name="Nielsen K.L."/>
            <person name="Nielsen P.H."/>
        </authorList>
    </citation>
    <scope>NUCLEOTIDE SEQUENCE [LARGE SCALE GENOMIC DNA]</scope>
    <source>
        <strain evidence="13 14">Lp2</strain>
    </source>
</reference>
<dbReference type="AlphaFoldDB" id="N0E1D8"/>
<keyword evidence="4" id="KW-0436">Ligase</keyword>
<dbReference type="InterPro" id="IPR018109">
    <property type="entry name" value="Folylpolyglutamate_synth_CS"/>
</dbReference>
<dbReference type="STRING" id="1193181.BN10_670003"/>
<evidence type="ECO:0000256" key="10">
    <source>
        <dbReference type="ARBA" id="ARBA00047493"/>
    </source>
</evidence>
<dbReference type="InterPro" id="IPR004101">
    <property type="entry name" value="Mur_ligase_C"/>
</dbReference>
<dbReference type="HOGENOM" id="CLU_015869_1_2_11"/>
<comment type="catalytic activity">
    <reaction evidence="10">
        <text>(6S)-5,6,7,8-tetrahydrofolyl-(gamma-L-Glu)(n) + L-glutamate + ATP = (6S)-5,6,7,8-tetrahydrofolyl-(gamma-L-Glu)(n+1) + ADP + phosphate + H(+)</text>
        <dbReference type="Rhea" id="RHEA:10580"/>
        <dbReference type="Rhea" id="RHEA-COMP:14738"/>
        <dbReference type="Rhea" id="RHEA-COMP:14740"/>
        <dbReference type="ChEBI" id="CHEBI:15378"/>
        <dbReference type="ChEBI" id="CHEBI:29985"/>
        <dbReference type="ChEBI" id="CHEBI:30616"/>
        <dbReference type="ChEBI" id="CHEBI:43474"/>
        <dbReference type="ChEBI" id="CHEBI:141005"/>
        <dbReference type="ChEBI" id="CHEBI:456216"/>
        <dbReference type="EC" id="6.3.2.17"/>
    </reaction>
</comment>
<dbReference type="PANTHER" id="PTHR11136">
    <property type="entry name" value="FOLYLPOLYGLUTAMATE SYNTHASE-RELATED"/>
    <property type="match status" value="1"/>
</dbReference>
<dbReference type="PROSITE" id="PS01011">
    <property type="entry name" value="FOLYLPOLYGLU_SYNT_1"/>
    <property type="match status" value="1"/>
</dbReference>
<dbReference type="Gene3D" id="3.40.1190.10">
    <property type="entry name" value="Mur-like, catalytic domain"/>
    <property type="match status" value="1"/>
</dbReference>
<dbReference type="InterPro" id="IPR036565">
    <property type="entry name" value="Mur-like_cat_sf"/>
</dbReference>
<dbReference type="NCBIfam" id="TIGR01499">
    <property type="entry name" value="folC"/>
    <property type="match status" value="1"/>
</dbReference>
<dbReference type="eggNOG" id="COG0285">
    <property type="taxonomic scope" value="Bacteria"/>
</dbReference>
<organism evidence="13 14">
    <name type="scientific">Phycicoccus elongatus Lp2</name>
    <dbReference type="NCBI Taxonomy" id="1193181"/>
    <lineage>
        <taxon>Bacteria</taxon>
        <taxon>Bacillati</taxon>
        <taxon>Actinomycetota</taxon>
        <taxon>Actinomycetes</taxon>
        <taxon>Micrococcales</taxon>
        <taxon>Intrasporangiaceae</taxon>
        <taxon>Phycicoccus</taxon>
    </lineage>
</organism>
<evidence type="ECO:0000313" key="14">
    <source>
        <dbReference type="Proteomes" id="UP000013167"/>
    </source>
</evidence>
<evidence type="ECO:0000256" key="7">
    <source>
        <dbReference type="ARBA" id="ARBA00022840"/>
    </source>
</evidence>
<feature type="domain" description="Mur ligase central" evidence="12">
    <location>
        <begin position="161"/>
        <end position="302"/>
    </location>
</feature>
<dbReference type="GO" id="GO:0004326">
    <property type="term" value="F:tetrahydrofolylpolyglutamate synthase activity"/>
    <property type="evidence" value="ECO:0007669"/>
    <property type="project" value="UniProtKB-EC"/>
</dbReference>
<evidence type="ECO:0000256" key="1">
    <source>
        <dbReference type="ARBA" id="ARBA00001946"/>
    </source>
</evidence>
<keyword evidence="8" id="KW-0460">Magnesium</keyword>
<name>N0E1D8_9MICO</name>
<accession>N0E1D8</accession>
<evidence type="ECO:0000313" key="13">
    <source>
        <dbReference type="EMBL" id="CCH70758.1"/>
    </source>
</evidence>
<comment type="cofactor">
    <cofactor evidence="1">
        <name>Mg(2+)</name>
        <dbReference type="ChEBI" id="CHEBI:18420"/>
    </cofactor>
</comment>
<comment type="caution">
    <text evidence="13">The sequence shown here is derived from an EMBL/GenBank/DDBJ whole genome shotgun (WGS) entry which is preliminary data.</text>
</comment>
<dbReference type="Pfam" id="PF08245">
    <property type="entry name" value="Mur_ligase_M"/>
    <property type="match status" value="1"/>
</dbReference>
<keyword evidence="7" id="KW-0067">ATP-binding</keyword>
<evidence type="ECO:0000256" key="2">
    <source>
        <dbReference type="ARBA" id="ARBA00008276"/>
    </source>
</evidence>
<dbReference type="InterPro" id="IPR013221">
    <property type="entry name" value="Mur_ligase_cen"/>
</dbReference>
<keyword evidence="14" id="KW-1185">Reference proteome</keyword>
<comment type="similarity">
    <text evidence="2">Belongs to the folylpolyglutamate synthase family.</text>
</comment>
<dbReference type="EC" id="6.3.2.17" evidence="3"/>
<dbReference type="SUPFAM" id="SSF53244">
    <property type="entry name" value="MurD-like peptide ligases, peptide-binding domain"/>
    <property type="match status" value="1"/>
</dbReference>
<dbReference type="InterPro" id="IPR036615">
    <property type="entry name" value="Mur_ligase_C_dom_sf"/>
</dbReference>
<dbReference type="FunFam" id="3.40.1190.10:FF:000011">
    <property type="entry name" value="Folylpolyglutamate synthase/dihydrofolate synthase"/>
    <property type="match status" value="1"/>
</dbReference>
<dbReference type="Proteomes" id="UP000013167">
    <property type="component" value="Unassembled WGS sequence"/>
</dbReference>
<evidence type="ECO:0000256" key="9">
    <source>
        <dbReference type="ARBA" id="ARBA00030592"/>
    </source>
</evidence>
<gene>
    <name evidence="13" type="ORF">BN10_670003</name>
</gene>
<keyword evidence="5" id="KW-0479">Metal-binding</keyword>
<evidence type="ECO:0000259" key="12">
    <source>
        <dbReference type="Pfam" id="PF08245"/>
    </source>
</evidence>
<dbReference type="Gene3D" id="3.90.190.20">
    <property type="entry name" value="Mur ligase, C-terminal domain"/>
    <property type="match status" value="1"/>
</dbReference>
<dbReference type="InterPro" id="IPR001645">
    <property type="entry name" value="Folylpolyglutamate_synth"/>
</dbReference>
<evidence type="ECO:0000259" key="11">
    <source>
        <dbReference type="Pfam" id="PF02875"/>
    </source>
</evidence>
<protein>
    <recommendedName>
        <fullName evidence="3">tetrahydrofolate synthase</fullName>
        <ecNumber evidence="3">6.3.2.17</ecNumber>
    </recommendedName>
    <alternativeName>
        <fullName evidence="9">Tetrahydrofolylpolyglutamate synthase</fullName>
    </alternativeName>
</protein>
<evidence type="ECO:0000256" key="5">
    <source>
        <dbReference type="ARBA" id="ARBA00022723"/>
    </source>
</evidence>
<dbReference type="GO" id="GO:0005524">
    <property type="term" value="F:ATP binding"/>
    <property type="evidence" value="ECO:0007669"/>
    <property type="project" value="UniProtKB-KW"/>
</dbReference>
<evidence type="ECO:0000256" key="4">
    <source>
        <dbReference type="ARBA" id="ARBA00022598"/>
    </source>
</evidence>
<dbReference type="EMBL" id="CAIZ01000138">
    <property type="protein sequence ID" value="CCH70758.1"/>
    <property type="molecule type" value="Genomic_DNA"/>
</dbReference>
<dbReference type="GO" id="GO:0046872">
    <property type="term" value="F:metal ion binding"/>
    <property type="evidence" value="ECO:0007669"/>
    <property type="project" value="UniProtKB-KW"/>
</dbReference>
<dbReference type="PROSITE" id="PS01012">
    <property type="entry name" value="FOLYLPOLYGLU_SYNT_2"/>
    <property type="match status" value="1"/>
</dbReference>
<dbReference type="GO" id="GO:0005737">
    <property type="term" value="C:cytoplasm"/>
    <property type="evidence" value="ECO:0007669"/>
    <property type="project" value="TreeGrafter"/>
</dbReference>
<dbReference type="PANTHER" id="PTHR11136:SF0">
    <property type="entry name" value="DIHYDROFOLATE SYNTHETASE-RELATED"/>
    <property type="match status" value="1"/>
</dbReference>
<dbReference type="PIRSF" id="PIRSF001563">
    <property type="entry name" value="Folylpolyglu_synth"/>
    <property type="match status" value="1"/>
</dbReference>
<keyword evidence="6" id="KW-0547">Nucleotide-binding</keyword>
<sequence>MRENGPVTPAPDAAQREAARNLEIRKRMREAEEAILARAPEHQLQPSLDRITAVMELLGDPQRTFPVIHLTGTNGKTSTTRIIERLLRELGLKTGRFTSPHLHSMRERIALSGQPIGEEAFLAAYDEVMPFVEMVDAQSLAAGGPRMTYFEVLVAIGYAAFADAPVDVAVVEVGMGGAWDATNVVEAPVSVVLPIDIDHRHFLGDTVEEIATEKSGIITADGITVMALQPHDEAAVILRDKADEVGARLVAEGIDYGVTARDVAVGGQQISVKGLAAEYPDLFLPLHGPHQAQNAATAVAAVEAFLGGGEQALDLDVLREGLAAVDSPGRLEIVRRSPTVIVDAAHNPHGALALREALQDSFNFAKIVGVVAILADKDATEMLEILEPAFDEVVVTRTTSARAMPPARLGELATEIFGEHRVHVVQDLPDALDTAAGLADDGGVAGGVVATGSVTTAAEVRMLLGTTTA</sequence>
<dbReference type="Pfam" id="PF02875">
    <property type="entry name" value="Mur_ligase_C"/>
    <property type="match status" value="1"/>
</dbReference>
<evidence type="ECO:0000256" key="8">
    <source>
        <dbReference type="ARBA" id="ARBA00022842"/>
    </source>
</evidence>
<proteinExistence type="inferred from homology"/>